<sequence>MITRNNATTDNLLPLSDPEAIIKAGNAEKRRIKQASNRSIVPLPSVSITPSKIMADTIPPPSGQEQPAADSTRTADGTDMSTAKEWFKAVLKIQRSSIAQAQEDCCGNYSCVSTPKI</sequence>
<dbReference type="Proteomes" id="UP000325313">
    <property type="component" value="Unassembled WGS sequence"/>
</dbReference>
<dbReference type="EMBL" id="VDEP01000306">
    <property type="protein sequence ID" value="KAA1108113.1"/>
    <property type="molecule type" value="Genomic_DNA"/>
</dbReference>
<reference evidence="4 5" key="1">
    <citation type="submission" date="2019-05" db="EMBL/GenBank/DDBJ databases">
        <title>Emergence of the Ug99 lineage of the wheat stem rust pathogen through somatic hybridization.</title>
        <authorList>
            <person name="Li F."/>
            <person name="Upadhyaya N.M."/>
            <person name="Sperschneider J."/>
            <person name="Matny O."/>
            <person name="Nguyen-Phuc H."/>
            <person name="Mago R."/>
            <person name="Raley C."/>
            <person name="Miller M.E."/>
            <person name="Silverstein K.A.T."/>
            <person name="Henningsen E."/>
            <person name="Hirsch C.D."/>
            <person name="Visser B."/>
            <person name="Pretorius Z.A."/>
            <person name="Steffenson B.J."/>
            <person name="Schwessinger B."/>
            <person name="Dodds P.N."/>
            <person name="Figueroa M."/>
        </authorList>
    </citation>
    <scope>NUCLEOTIDE SEQUENCE [LARGE SCALE GENOMIC DNA]</scope>
    <source>
        <strain evidence="2">21-0</strain>
        <strain evidence="3 5">Ug99</strain>
    </source>
</reference>
<organism evidence="2 4">
    <name type="scientific">Puccinia graminis f. sp. tritici</name>
    <dbReference type="NCBI Taxonomy" id="56615"/>
    <lineage>
        <taxon>Eukaryota</taxon>
        <taxon>Fungi</taxon>
        <taxon>Dikarya</taxon>
        <taxon>Basidiomycota</taxon>
        <taxon>Pucciniomycotina</taxon>
        <taxon>Pucciniomycetes</taxon>
        <taxon>Pucciniales</taxon>
        <taxon>Pucciniaceae</taxon>
        <taxon>Puccinia</taxon>
    </lineage>
</organism>
<name>A0A5B0P8X7_PUCGR</name>
<dbReference type="AlphaFoldDB" id="A0A5B0P8X7"/>
<dbReference type="EMBL" id="VSWC01000067">
    <property type="protein sequence ID" value="KAA1096748.1"/>
    <property type="molecule type" value="Genomic_DNA"/>
</dbReference>
<evidence type="ECO:0000313" key="5">
    <source>
        <dbReference type="Proteomes" id="UP000325313"/>
    </source>
</evidence>
<gene>
    <name evidence="2" type="ORF">PGT21_027531</name>
    <name evidence="3" type="ORF">PGTUg99_031149</name>
</gene>
<evidence type="ECO:0000313" key="4">
    <source>
        <dbReference type="Proteomes" id="UP000324748"/>
    </source>
</evidence>
<feature type="compositionally biased region" description="Polar residues" evidence="1">
    <location>
        <begin position="63"/>
        <end position="79"/>
    </location>
</feature>
<keyword evidence="4" id="KW-1185">Reference proteome</keyword>
<evidence type="ECO:0000313" key="3">
    <source>
        <dbReference type="EMBL" id="KAA1108113.1"/>
    </source>
</evidence>
<dbReference type="Proteomes" id="UP000324748">
    <property type="component" value="Unassembled WGS sequence"/>
</dbReference>
<evidence type="ECO:0000313" key="2">
    <source>
        <dbReference type="EMBL" id="KAA1096748.1"/>
    </source>
</evidence>
<dbReference type="OrthoDB" id="2502972at2759"/>
<accession>A0A5B0P8X7</accession>
<comment type="caution">
    <text evidence="2">The sequence shown here is derived from an EMBL/GenBank/DDBJ whole genome shotgun (WGS) entry which is preliminary data.</text>
</comment>
<proteinExistence type="predicted"/>
<evidence type="ECO:0000256" key="1">
    <source>
        <dbReference type="SAM" id="MobiDB-lite"/>
    </source>
</evidence>
<feature type="region of interest" description="Disordered" evidence="1">
    <location>
        <begin position="51"/>
        <end position="79"/>
    </location>
</feature>
<protein>
    <submittedName>
        <fullName evidence="2">Uncharacterized protein</fullName>
    </submittedName>
</protein>